<feature type="region of interest" description="Disordered" evidence="1">
    <location>
        <begin position="353"/>
        <end position="395"/>
    </location>
</feature>
<dbReference type="PANTHER" id="PTHR40050">
    <property type="entry name" value="INNER SPORE COAT PROTEIN H"/>
    <property type="match status" value="1"/>
</dbReference>
<gene>
    <name evidence="3" type="ORF">AHIS1636_17090</name>
</gene>
<name>A0ABQ5MTF7_9MICC</name>
<feature type="chain" id="PRO_5046578941" description="Spore coat protein CotH" evidence="2">
    <location>
        <begin position="28"/>
        <end position="489"/>
    </location>
</feature>
<evidence type="ECO:0008006" key="5">
    <source>
        <dbReference type="Google" id="ProtNLM"/>
    </source>
</evidence>
<evidence type="ECO:0000313" key="4">
    <source>
        <dbReference type="Proteomes" id="UP001209654"/>
    </source>
</evidence>
<keyword evidence="4" id="KW-1185">Reference proteome</keyword>
<dbReference type="Proteomes" id="UP001209654">
    <property type="component" value="Unassembled WGS sequence"/>
</dbReference>
<sequence length="489" mass="50759">MRRFPGTILSASALALTLALSGCGTGAATDAPAAGTSAAPSSTGSGSDAADGGSAAARDAFFADGVSHRISVAWEESDYADMVAAYEADGAKDWIQADITIDGTVVPNVGVRLKGNSTLRSLSGGGARMAGNANTSNTMEISSDVPESLPLLIDFDKYTDGQTYQGLTQLALRPGSPALNEALALALTAASGQATQRFAYSTYSVNGSPTQTRLLVENPDETYADSLFGTAGVLYKADAESSFRYQGDDLATYEEQFKQLNAEGSEDVQPVVDFLKWLSEASDEEFDAELADWVDIGSFARYTATMNLLVNGDDMAGPGRNYYLWYDLESKKISVISWDLNLAMTGDAAASPDDQLSIGGGGGAVPPGQNGDPGTPPGGSDPASDPAAASAANEYGGGMAGRMAGGGGRGGNELKERFLASEAFRPAYEAAYADLYDRMYGDGTATELLDEIASAVPSSDGVTAEDLAEQAATLRTFIDERTEALEDDV</sequence>
<organism evidence="3 4">
    <name type="scientific">Arthrobacter mangrovi</name>
    <dbReference type="NCBI Taxonomy" id="2966350"/>
    <lineage>
        <taxon>Bacteria</taxon>
        <taxon>Bacillati</taxon>
        <taxon>Actinomycetota</taxon>
        <taxon>Actinomycetes</taxon>
        <taxon>Micrococcales</taxon>
        <taxon>Micrococcaceae</taxon>
        <taxon>Arthrobacter</taxon>
    </lineage>
</organism>
<evidence type="ECO:0000256" key="2">
    <source>
        <dbReference type="SAM" id="SignalP"/>
    </source>
</evidence>
<dbReference type="Pfam" id="PF08757">
    <property type="entry name" value="CotH"/>
    <property type="match status" value="1"/>
</dbReference>
<proteinExistence type="predicted"/>
<dbReference type="PROSITE" id="PS51257">
    <property type="entry name" value="PROKAR_LIPOPROTEIN"/>
    <property type="match status" value="1"/>
</dbReference>
<evidence type="ECO:0000313" key="3">
    <source>
        <dbReference type="EMBL" id="GLB67269.1"/>
    </source>
</evidence>
<keyword evidence="2" id="KW-0732">Signal</keyword>
<dbReference type="PANTHER" id="PTHR40050:SF1">
    <property type="entry name" value="INNER SPORE COAT PROTEIN H"/>
    <property type="match status" value="1"/>
</dbReference>
<dbReference type="RefSeq" id="WP_264795410.1">
    <property type="nucleotide sequence ID" value="NZ_BRVS01000007.1"/>
</dbReference>
<dbReference type="InterPro" id="IPR014867">
    <property type="entry name" value="Spore_coat_CotH_CotH2/3/7"/>
</dbReference>
<evidence type="ECO:0000256" key="1">
    <source>
        <dbReference type="SAM" id="MobiDB-lite"/>
    </source>
</evidence>
<protein>
    <recommendedName>
        <fullName evidence="5">Spore coat protein CotH</fullName>
    </recommendedName>
</protein>
<accession>A0ABQ5MTF7</accession>
<feature type="signal peptide" evidence="2">
    <location>
        <begin position="1"/>
        <end position="27"/>
    </location>
</feature>
<comment type="caution">
    <text evidence="3">The sequence shown here is derived from an EMBL/GenBank/DDBJ whole genome shotgun (WGS) entry which is preliminary data.</text>
</comment>
<dbReference type="EMBL" id="BRVS01000007">
    <property type="protein sequence ID" value="GLB67269.1"/>
    <property type="molecule type" value="Genomic_DNA"/>
</dbReference>
<feature type="compositionally biased region" description="Low complexity" evidence="1">
    <location>
        <begin position="378"/>
        <end position="392"/>
    </location>
</feature>
<reference evidence="3 4" key="1">
    <citation type="journal article" date="2023" name="Int. J. Syst. Evol. Microbiol.">
        <title>Arthrobacter mangrovi sp. nov., an actinobacterium isolated from the rhizosphere of a mangrove.</title>
        <authorList>
            <person name="Hamada M."/>
            <person name="Saitou S."/>
            <person name="Enomoto N."/>
            <person name="Nanri K."/>
            <person name="Hidaka K."/>
            <person name="Miura T."/>
            <person name="Tamura T."/>
        </authorList>
    </citation>
    <scope>NUCLEOTIDE SEQUENCE [LARGE SCALE GENOMIC DNA]</scope>
    <source>
        <strain evidence="3 4">NBRC 112813</strain>
    </source>
</reference>
<feature type="region of interest" description="Disordered" evidence="1">
    <location>
        <begin position="30"/>
        <end position="51"/>
    </location>
</feature>